<protein>
    <submittedName>
        <fullName evidence="3">Dehydratase</fullName>
    </submittedName>
</protein>
<gene>
    <name evidence="3" type="ORF">MGALJ_29870</name>
</gene>
<dbReference type="EMBL" id="AP022601">
    <property type="protein sequence ID" value="BBY93318.1"/>
    <property type="molecule type" value="Genomic_DNA"/>
</dbReference>
<dbReference type="PANTHER" id="PTHR42993:SF1">
    <property type="entry name" value="MAOC-LIKE DEHYDRATASE DOMAIN-CONTAINING PROTEIN"/>
    <property type="match status" value="1"/>
</dbReference>
<reference evidence="3 4" key="1">
    <citation type="journal article" date="2019" name="Emerg. Microbes Infect.">
        <title>Comprehensive subspecies identification of 175 nontuberculous mycobacteria species based on 7547 genomic profiles.</title>
        <authorList>
            <person name="Matsumoto Y."/>
            <person name="Kinjo T."/>
            <person name="Motooka D."/>
            <person name="Nabeya D."/>
            <person name="Jung N."/>
            <person name="Uechi K."/>
            <person name="Horii T."/>
            <person name="Iida T."/>
            <person name="Fujita J."/>
            <person name="Nakamura S."/>
        </authorList>
    </citation>
    <scope>NUCLEOTIDE SEQUENCE [LARGE SCALE GENOMIC DNA]</scope>
    <source>
        <strain evidence="3 4">JCM 6399</strain>
    </source>
</reference>
<dbReference type="InterPro" id="IPR002539">
    <property type="entry name" value="MaoC-like_dom"/>
</dbReference>
<evidence type="ECO:0000313" key="4">
    <source>
        <dbReference type="Proteomes" id="UP000465785"/>
    </source>
</evidence>
<organism evidence="3 4">
    <name type="scientific">Mycobacterium gallinarum</name>
    <dbReference type="NCBI Taxonomy" id="39689"/>
    <lineage>
        <taxon>Bacteria</taxon>
        <taxon>Bacillati</taxon>
        <taxon>Actinomycetota</taxon>
        <taxon>Actinomycetes</taxon>
        <taxon>Mycobacteriales</taxon>
        <taxon>Mycobacteriaceae</taxon>
        <taxon>Mycobacterium</taxon>
    </lineage>
</organism>
<comment type="similarity">
    <text evidence="1">Belongs to the enoyl-CoA hydratase/isomerase family.</text>
</comment>
<dbReference type="InterPro" id="IPR039375">
    <property type="entry name" value="NodN-like"/>
</dbReference>
<evidence type="ECO:0000259" key="2">
    <source>
        <dbReference type="Pfam" id="PF01575"/>
    </source>
</evidence>
<dbReference type="Gene3D" id="3.10.129.10">
    <property type="entry name" value="Hotdog Thioesterase"/>
    <property type="match status" value="1"/>
</dbReference>
<evidence type="ECO:0000313" key="3">
    <source>
        <dbReference type="EMBL" id="BBY93318.1"/>
    </source>
</evidence>
<dbReference type="InterPro" id="IPR029069">
    <property type="entry name" value="HotDog_dom_sf"/>
</dbReference>
<name>A0A9W4BAT8_9MYCO</name>
<sequence>MLMKTIGSIDEAIALIGAELGVSRWVDIEQQRIDAFAEVTMDHQWIHVDVEKAKAESPYGATIAHGFLTLSLIPGVSKDNYRIENAKMGINYGLNKVRFLAAVTAGSRVRVRSQLLDAMRVDDDTVNLTVRHTVEIDGVEKPAAVAELIARFIF</sequence>
<dbReference type="KEGG" id="mgau:MGALJ_29870"/>
<evidence type="ECO:0000256" key="1">
    <source>
        <dbReference type="ARBA" id="ARBA00005254"/>
    </source>
</evidence>
<proteinExistence type="inferred from homology"/>
<dbReference type="Proteomes" id="UP000465785">
    <property type="component" value="Chromosome"/>
</dbReference>
<dbReference type="AlphaFoldDB" id="A0A9W4BAT8"/>
<keyword evidence="4" id="KW-1185">Reference proteome</keyword>
<accession>A0A9W4BAT8</accession>
<dbReference type="Pfam" id="PF01575">
    <property type="entry name" value="MaoC_dehydratas"/>
    <property type="match status" value="1"/>
</dbReference>
<dbReference type="SUPFAM" id="SSF54637">
    <property type="entry name" value="Thioesterase/thiol ester dehydrase-isomerase"/>
    <property type="match status" value="1"/>
</dbReference>
<dbReference type="PANTHER" id="PTHR42993">
    <property type="entry name" value="MAOC-LIKE DEHYDRATASE DOMAIN-CONTAINING PROTEIN"/>
    <property type="match status" value="1"/>
</dbReference>
<dbReference type="CDD" id="cd03450">
    <property type="entry name" value="NodN"/>
    <property type="match status" value="1"/>
</dbReference>
<feature type="domain" description="MaoC-like" evidence="2">
    <location>
        <begin position="15"/>
        <end position="133"/>
    </location>
</feature>